<evidence type="ECO:0000313" key="3">
    <source>
        <dbReference type="Proteomes" id="UP000256964"/>
    </source>
</evidence>
<sequence length="153" mass="16100">MKSTCGSCARDVCAGCLRTAWQVADRLLVVLSALLIKDLLQDVRGWKACVPGSTKIARHCGCRSTPARVVAIVRARDLRRGPPFSKDGTHRRVVRASVHSERGARGLSGERELAETRSGSAVERGTGSGTAAGESRVGGRWDAGEGELCAGGT</sequence>
<feature type="compositionally biased region" description="Basic and acidic residues" evidence="1">
    <location>
        <begin position="100"/>
        <end position="115"/>
    </location>
</feature>
<keyword evidence="3" id="KW-1185">Reference proteome</keyword>
<gene>
    <name evidence="2" type="ORF">OH76DRAFT_537078</name>
</gene>
<dbReference type="Proteomes" id="UP000256964">
    <property type="component" value="Unassembled WGS sequence"/>
</dbReference>
<evidence type="ECO:0000256" key="1">
    <source>
        <dbReference type="SAM" id="MobiDB-lite"/>
    </source>
</evidence>
<proteinExistence type="predicted"/>
<reference evidence="2 3" key="1">
    <citation type="journal article" date="2018" name="Biotechnol. Biofuels">
        <title>Integrative visual omics of the white-rot fungus Polyporus brumalis exposes the biotechnological potential of its oxidative enzymes for delignifying raw plant biomass.</title>
        <authorList>
            <person name="Miyauchi S."/>
            <person name="Rancon A."/>
            <person name="Drula E."/>
            <person name="Hage H."/>
            <person name="Chaduli D."/>
            <person name="Favel A."/>
            <person name="Grisel S."/>
            <person name="Henrissat B."/>
            <person name="Herpoel-Gimbert I."/>
            <person name="Ruiz-Duenas F.J."/>
            <person name="Chevret D."/>
            <person name="Hainaut M."/>
            <person name="Lin J."/>
            <person name="Wang M."/>
            <person name="Pangilinan J."/>
            <person name="Lipzen A."/>
            <person name="Lesage-Meessen L."/>
            <person name="Navarro D."/>
            <person name="Riley R."/>
            <person name="Grigoriev I.V."/>
            <person name="Zhou S."/>
            <person name="Raouche S."/>
            <person name="Rosso M.N."/>
        </authorList>
    </citation>
    <scope>NUCLEOTIDE SEQUENCE [LARGE SCALE GENOMIC DNA]</scope>
    <source>
        <strain evidence="2 3">BRFM 1820</strain>
    </source>
</reference>
<evidence type="ECO:0000313" key="2">
    <source>
        <dbReference type="EMBL" id="RDX49526.1"/>
    </source>
</evidence>
<organism evidence="2 3">
    <name type="scientific">Lentinus brumalis</name>
    <dbReference type="NCBI Taxonomy" id="2498619"/>
    <lineage>
        <taxon>Eukaryota</taxon>
        <taxon>Fungi</taxon>
        <taxon>Dikarya</taxon>
        <taxon>Basidiomycota</taxon>
        <taxon>Agaricomycotina</taxon>
        <taxon>Agaricomycetes</taxon>
        <taxon>Polyporales</taxon>
        <taxon>Polyporaceae</taxon>
        <taxon>Lentinus</taxon>
    </lineage>
</organism>
<dbReference type="EMBL" id="KZ857405">
    <property type="protein sequence ID" value="RDX49526.1"/>
    <property type="molecule type" value="Genomic_DNA"/>
</dbReference>
<feature type="region of interest" description="Disordered" evidence="1">
    <location>
        <begin position="100"/>
        <end position="153"/>
    </location>
</feature>
<protein>
    <submittedName>
        <fullName evidence="2">Uncharacterized protein</fullName>
    </submittedName>
</protein>
<accession>A0A371DAH6</accession>
<name>A0A371DAH6_9APHY</name>
<dbReference type="AlphaFoldDB" id="A0A371DAH6"/>